<dbReference type="EMBL" id="JBBYHR010000004">
    <property type="protein sequence ID" value="MEL1244532.1"/>
    <property type="molecule type" value="Genomic_DNA"/>
</dbReference>
<proteinExistence type="predicted"/>
<protein>
    <submittedName>
        <fullName evidence="2">Uncharacterized protein</fullName>
    </submittedName>
</protein>
<gene>
    <name evidence="2" type="ORF">AAEO56_09690</name>
</gene>
<accession>A0ABU9HWJ5</accession>
<keyword evidence="1" id="KW-0812">Transmembrane</keyword>
<reference evidence="2 3" key="1">
    <citation type="submission" date="2024-04" db="EMBL/GenBank/DDBJ databases">
        <title>Flavobacterium sp. DGU11 16S ribosomal RNA gene Genome sequencing and assembly.</title>
        <authorList>
            <person name="Park S."/>
        </authorList>
    </citation>
    <scope>NUCLEOTIDE SEQUENCE [LARGE SCALE GENOMIC DNA]</scope>
    <source>
        <strain evidence="2 3">DGU11</strain>
    </source>
</reference>
<sequence length="157" mass="18589">MKQLIFKLILPLTLFSFIFVTKWSYVKVEDGPDEVLHGFPLPYRCPGWHTSMSTQYFLTEIVFDLLVYFLFWLVLIYLVNRFLFTLKPHKFTVIVLWFVTGLTLCLPVLLATIPDNVFQAKRDFNYEEIDTGVQFMWDSESKSDYYNNFSEKGRGKP</sequence>
<evidence type="ECO:0000313" key="2">
    <source>
        <dbReference type="EMBL" id="MEL1244532.1"/>
    </source>
</evidence>
<keyword evidence="3" id="KW-1185">Reference proteome</keyword>
<feature type="transmembrane region" description="Helical" evidence="1">
    <location>
        <begin position="56"/>
        <end position="79"/>
    </location>
</feature>
<keyword evidence="1" id="KW-0472">Membrane</keyword>
<comment type="caution">
    <text evidence="2">The sequence shown here is derived from an EMBL/GenBank/DDBJ whole genome shotgun (WGS) entry which is preliminary data.</text>
</comment>
<evidence type="ECO:0000256" key="1">
    <source>
        <dbReference type="SAM" id="Phobius"/>
    </source>
</evidence>
<keyword evidence="1" id="KW-1133">Transmembrane helix</keyword>
<dbReference type="Proteomes" id="UP001464555">
    <property type="component" value="Unassembled WGS sequence"/>
</dbReference>
<evidence type="ECO:0000313" key="3">
    <source>
        <dbReference type="Proteomes" id="UP001464555"/>
    </source>
</evidence>
<feature type="transmembrane region" description="Helical" evidence="1">
    <location>
        <begin position="91"/>
        <end position="113"/>
    </location>
</feature>
<dbReference type="RefSeq" id="WP_341696848.1">
    <property type="nucleotide sequence ID" value="NZ_JBBYHR010000004.1"/>
</dbReference>
<organism evidence="2 3">
    <name type="scientific">Flavobacterium arundinis</name>
    <dbReference type="NCBI Taxonomy" id="3139143"/>
    <lineage>
        <taxon>Bacteria</taxon>
        <taxon>Pseudomonadati</taxon>
        <taxon>Bacteroidota</taxon>
        <taxon>Flavobacteriia</taxon>
        <taxon>Flavobacteriales</taxon>
        <taxon>Flavobacteriaceae</taxon>
        <taxon>Flavobacterium</taxon>
    </lineage>
</organism>
<name>A0ABU9HWJ5_9FLAO</name>